<evidence type="ECO:0000256" key="2">
    <source>
        <dbReference type="ARBA" id="ARBA00022475"/>
    </source>
</evidence>
<feature type="transmembrane region" description="Helical" evidence="6">
    <location>
        <begin position="472"/>
        <end position="489"/>
    </location>
</feature>
<dbReference type="Proteomes" id="UP000199391">
    <property type="component" value="Unassembled WGS sequence"/>
</dbReference>
<proteinExistence type="predicted"/>
<dbReference type="PANTHER" id="PTHR30250">
    <property type="entry name" value="PST FAMILY PREDICTED COLANIC ACID TRANSPORTER"/>
    <property type="match status" value="1"/>
</dbReference>
<feature type="transmembrane region" description="Helical" evidence="6">
    <location>
        <begin position="317"/>
        <end position="337"/>
    </location>
</feature>
<dbReference type="STRING" id="1035707.SAMN05216552_10078"/>
<name>A0A1I7I0T3_9BURK</name>
<feature type="transmembrane region" description="Helical" evidence="6">
    <location>
        <begin position="448"/>
        <end position="466"/>
    </location>
</feature>
<feature type="transmembrane region" description="Helical" evidence="6">
    <location>
        <begin position="409"/>
        <end position="428"/>
    </location>
</feature>
<accession>A0A1I7I0T3</accession>
<evidence type="ECO:0000313" key="8">
    <source>
        <dbReference type="Proteomes" id="UP000199391"/>
    </source>
</evidence>
<comment type="subcellular location">
    <subcellularLocation>
        <location evidence="1">Cell membrane</location>
        <topology evidence="1">Multi-pass membrane protein</topology>
    </subcellularLocation>
</comment>
<dbReference type="GO" id="GO:0005886">
    <property type="term" value="C:plasma membrane"/>
    <property type="evidence" value="ECO:0007669"/>
    <property type="project" value="UniProtKB-SubCell"/>
</dbReference>
<keyword evidence="5 6" id="KW-0472">Membrane</keyword>
<sequence length="517" mass="54141">MSGRSPYGGKAVKAGMAAFLAGRGASAVLTFIAFALAARLLPLAEYGKYAAALALMELMLALSSGGLEWVAARVLPECRMHAGGRATARLVLRLGALQSVLVLCAASLVLLAAPRLETLLGLPGSAPVLRLAGLLIAVEGLGRLARDQMLGLLMEQRAGQIAQILRAAGLTLQLGLAWHAGAALDAAGVMGLEVAAAGVALLASYLLLARCLWRLRALPAERPDWTPPPRRVLAGLALHNFASYLLSLLYGPQVLTMLIARLLGADAVAVFGFARAFAEQVRRYLPTDLLQSVVRPALIAYYASGRSFTELSVRLGLWLKSSLMALFPLLVFFSAFGEQGMLAIGGVRYVAAWPVVLLLLCSAATMSCRRVLELGCNTVMQSDICVRATSVLLVVPPLLALLLHQGAGLLAAVALVVAAECVFCWRVVRALKSRGYMGNWDVQGGARLLLAWAATVAVLLLAQRVVAFPVPAAIVAAGLASAVALRMAVPLSAAEGRLVAGFNGRLARLVGSRGALP</sequence>
<dbReference type="PANTHER" id="PTHR30250:SF11">
    <property type="entry name" value="O-ANTIGEN TRANSPORTER-RELATED"/>
    <property type="match status" value="1"/>
</dbReference>
<keyword evidence="4 6" id="KW-1133">Transmembrane helix</keyword>
<feature type="transmembrane region" description="Helical" evidence="6">
    <location>
        <begin position="90"/>
        <end position="113"/>
    </location>
</feature>
<evidence type="ECO:0000313" key="7">
    <source>
        <dbReference type="EMBL" id="SFU66527.1"/>
    </source>
</evidence>
<keyword evidence="2" id="KW-1003">Cell membrane</keyword>
<reference evidence="8" key="1">
    <citation type="submission" date="2016-10" db="EMBL/GenBank/DDBJ databases">
        <authorList>
            <person name="Varghese N."/>
            <person name="Submissions S."/>
        </authorList>
    </citation>
    <scope>NUCLEOTIDE SEQUENCE [LARGE SCALE GENOMIC DNA]</scope>
    <source>
        <strain evidence="8">CGMCC 1.11014</strain>
    </source>
</reference>
<dbReference type="InterPro" id="IPR002797">
    <property type="entry name" value="Polysacc_synth"/>
</dbReference>
<keyword evidence="3 6" id="KW-0812">Transmembrane</keyword>
<feature type="transmembrane region" description="Helical" evidence="6">
    <location>
        <begin position="12"/>
        <end position="37"/>
    </location>
</feature>
<evidence type="ECO:0000256" key="6">
    <source>
        <dbReference type="SAM" id="Phobius"/>
    </source>
</evidence>
<dbReference type="InterPro" id="IPR050833">
    <property type="entry name" value="Poly_Biosynth_Transport"/>
</dbReference>
<organism evidence="7 8">
    <name type="scientific">Pseudoduganella namucuonensis</name>
    <dbReference type="NCBI Taxonomy" id="1035707"/>
    <lineage>
        <taxon>Bacteria</taxon>
        <taxon>Pseudomonadati</taxon>
        <taxon>Pseudomonadota</taxon>
        <taxon>Betaproteobacteria</taxon>
        <taxon>Burkholderiales</taxon>
        <taxon>Oxalobacteraceae</taxon>
        <taxon>Telluria group</taxon>
        <taxon>Pseudoduganella</taxon>
    </lineage>
</organism>
<feature type="transmembrane region" description="Helical" evidence="6">
    <location>
        <begin position="384"/>
        <end position="403"/>
    </location>
</feature>
<dbReference type="OrthoDB" id="8573819at2"/>
<feature type="transmembrane region" description="Helical" evidence="6">
    <location>
        <begin position="49"/>
        <end position="70"/>
    </location>
</feature>
<evidence type="ECO:0000256" key="1">
    <source>
        <dbReference type="ARBA" id="ARBA00004651"/>
    </source>
</evidence>
<protein>
    <submittedName>
        <fullName evidence="7">Membrane protein involved in the export of O-antigen and teichoic acid</fullName>
    </submittedName>
</protein>
<dbReference type="EMBL" id="FPBO01000007">
    <property type="protein sequence ID" value="SFU66527.1"/>
    <property type="molecule type" value="Genomic_DNA"/>
</dbReference>
<keyword evidence="8" id="KW-1185">Reference proteome</keyword>
<evidence type="ECO:0000256" key="3">
    <source>
        <dbReference type="ARBA" id="ARBA00022692"/>
    </source>
</evidence>
<evidence type="ECO:0000256" key="4">
    <source>
        <dbReference type="ARBA" id="ARBA00022989"/>
    </source>
</evidence>
<dbReference type="RefSeq" id="WP_093555254.1">
    <property type="nucleotide sequence ID" value="NZ_FPBO01000007.1"/>
</dbReference>
<dbReference type="AlphaFoldDB" id="A0A1I7I0T3"/>
<feature type="transmembrane region" description="Helical" evidence="6">
    <location>
        <begin position="349"/>
        <end position="372"/>
    </location>
</feature>
<evidence type="ECO:0000256" key="5">
    <source>
        <dbReference type="ARBA" id="ARBA00023136"/>
    </source>
</evidence>
<dbReference type="Pfam" id="PF01943">
    <property type="entry name" value="Polysacc_synt"/>
    <property type="match status" value="1"/>
</dbReference>
<feature type="transmembrane region" description="Helical" evidence="6">
    <location>
        <begin position="194"/>
        <end position="213"/>
    </location>
</feature>
<gene>
    <name evidence="7" type="ORF">SAMN05216552_10078</name>
</gene>